<comment type="similarity">
    <text evidence="1 2">Belongs to the UPF0125 (RnfH) family.</text>
</comment>
<dbReference type="AlphaFoldDB" id="A0A1Y0ET43"/>
<dbReference type="InterPro" id="IPR037021">
    <property type="entry name" value="RnfH_sf"/>
</dbReference>
<evidence type="ECO:0000313" key="5">
    <source>
        <dbReference type="Proteomes" id="UP000196138"/>
    </source>
</evidence>
<evidence type="ECO:0000256" key="2">
    <source>
        <dbReference type="HAMAP-Rule" id="MF_00460"/>
    </source>
</evidence>
<proteinExistence type="inferred from homology"/>
<dbReference type="SUPFAM" id="SSF54285">
    <property type="entry name" value="MoaD/ThiS"/>
    <property type="match status" value="1"/>
</dbReference>
<dbReference type="OrthoDB" id="9796575at2"/>
<dbReference type="EMBL" id="CP021455">
    <property type="protein sequence ID" value="ARU06763.1"/>
    <property type="molecule type" value="Genomic_DNA"/>
</dbReference>
<dbReference type="InterPro" id="IPR005346">
    <property type="entry name" value="RnfH"/>
</dbReference>
<dbReference type="InterPro" id="IPR016155">
    <property type="entry name" value="Mopterin_synth/thiamin_S_b"/>
</dbReference>
<evidence type="ECO:0000256" key="1">
    <source>
        <dbReference type="ARBA" id="ARBA00010645"/>
    </source>
</evidence>
<dbReference type="KEGG" id="cser:CCO03_09705"/>
<dbReference type="Pfam" id="PF03658">
    <property type="entry name" value="Ub-RnfH"/>
    <property type="match status" value="1"/>
</dbReference>
<organism evidence="4 5">
    <name type="scientific">Comamonas serinivorans</name>
    <dbReference type="NCBI Taxonomy" id="1082851"/>
    <lineage>
        <taxon>Bacteria</taxon>
        <taxon>Pseudomonadati</taxon>
        <taxon>Pseudomonadota</taxon>
        <taxon>Betaproteobacteria</taxon>
        <taxon>Burkholderiales</taxon>
        <taxon>Comamonadaceae</taxon>
        <taxon>Comamonas</taxon>
    </lineage>
</organism>
<evidence type="ECO:0000256" key="3">
    <source>
        <dbReference type="SAM" id="MobiDB-lite"/>
    </source>
</evidence>
<reference evidence="4 5" key="1">
    <citation type="submission" date="2017-05" db="EMBL/GenBank/DDBJ databases">
        <authorList>
            <person name="Song R."/>
            <person name="Chenine A.L."/>
            <person name="Ruprecht R.M."/>
        </authorList>
    </citation>
    <scope>NUCLEOTIDE SEQUENCE [LARGE SCALE GENOMIC DNA]</scope>
    <source>
        <strain evidence="4 5">DSM 26136</strain>
    </source>
</reference>
<evidence type="ECO:0000313" key="4">
    <source>
        <dbReference type="EMBL" id="ARU06763.1"/>
    </source>
</evidence>
<feature type="region of interest" description="Disordered" evidence="3">
    <location>
        <begin position="1"/>
        <end position="20"/>
    </location>
</feature>
<accession>A0A1Y0ET43</accession>
<feature type="region of interest" description="Disordered" evidence="3">
    <location>
        <begin position="110"/>
        <end position="139"/>
    </location>
</feature>
<name>A0A1Y0ET43_9BURK</name>
<protein>
    <recommendedName>
        <fullName evidence="2">UPF0125 protein CCO03_09705</fullName>
    </recommendedName>
</protein>
<dbReference type="HAMAP" id="MF_00460">
    <property type="entry name" value="UPF0125_RnfH"/>
    <property type="match status" value="1"/>
</dbReference>
<dbReference type="Proteomes" id="UP000196138">
    <property type="component" value="Chromosome"/>
</dbReference>
<gene>
    <name evidence="4" type="ORF">CCO03_09705</name>
</gene>
<dbReference type="Gene3D" id="3.10.20.280">
    <property type="entry name" value="RnfH-like"/>
    <property type="match status" value="1"/>
</dbReference>
<sequence length="139" mass="15079">MPLNAPSPQADAASGPETQPVIRVEVAHSPAPRELSCELLTLPAHATVRDALQASTLWRSLPESPPGQDASGGDWRGLRLAIFGSRVHLDRPLEDGDRLDVCRALRVDPKRARRERFSQQGAGRSGLFAKRRPGSVPGY</sequence>
<keyword evidence="5" id="KW-1185">Reference proteome</keyword>
<dbReference type="RefSeq" id="WP_087284493.1">
    <property type="nucleotide sequence ID" value="NZ_CP021455.1"/>
</dbReference>